<dbReference type="Gene3D" id="1.10.540.10">
    <property type="entry name" value="Acyl-CoA dehydrogenase/oxidase, N-terminal domain"/>
    <property type="match status" value="1"/>
</dbReference>
<gene>
    <name evidence="11" type="ORF">CG716_23000</name>
</gene>
<dbReference type="Pfam" id="PF00441">
    <property type="entry name" value="Acyl-CoA_dh_1"/>
    <property type="match status" value="1"/>
</dbReference>
<dbReference type="InterPro" id="IPR046373">
    <property type="entry name" value="Acyl-CoA_Oxase/DH_mid-dom_sf"/>
</dbReference>
<accession>A0A255DAB9</accession>
<dbReference type="EMBL" id="NOZR01000023">
    <property type="protein sequence ID" value="OYN76214.1"/>
    <property type="molecule type" value="Genomic_DNA"/>
</dbReference>
<dbReference type="Pfam" id="PF02771">
    <property type="entry name" value="Acyl-CoA_dh_N"/>
    <property type="match status" value="1"/>
</dbReference>
<dbReference type="Proteomes" id="UP000216063">
    <property type="component" value="Unassembled WGS sequence"/>
</dbReference>
<dbReference type="InterPro" id="IPR013786">
    <property type="entry name" value="AcylCoA_DH/ox_N"/>
</dbReference>
<dbReference type="SUPFAM" id="SSF56645">
    <property type="entry name" value="Acyl-CoA dehydrogenase NM domain-like"/>
    <property type="match status" value="1"/>
</dbReference>
<dbReference type="Pfam" id="PF02770">
    <property type="entry name" value="Acyl-CoA_dh_M"/>
    <property type="match status" value="1"/>
</dbReference>
<keyword evidence="12" id="KW-1185">Reference proteome</keyword>
<evidence type="ECO:0000256" key="2">
    <source>
        <dbReference type="ARBA" id="ARBA00009347"/>
    </source>
</evidence>
<evidence type="ECO:0000256" key="1">
    <source>
        <dbReference type="ARBA" id="ARBA00001974"/>
    </source>
</evidence>
<dbReference type="AlphaFoldDB" id="A0A255DAB9"/>
<evidence type="ECO:0000256" key="4">
    <source>
        <dbReference type="ARBA" id="ARBA00022827"/>
    </source>
</evidence>
<dbReference type="InterPro" id="IPR009075">
    <property type="entry name" value="AcylCo_DH/oxidase_C"/>
</dbReference>
<feature type="region of interest" description="Disordered" evidence="7">
    <location>
        <begin position="374"/>
        <end position="396"/>
    </location>
</feature>
<keyword evidence="3 6" id="KW-0285">Flavoprotein</keyword>
<dbReference type="InterPro" id="IPR052161">
    <property type="entry name" value="Mycobact_Acyl-CoA_DH"/>
</dbReference>
<dbReference type="PANTHER" id="PTHR43292:SF4">
    <property type="entry name" value="ACYL-COA DEHYDROGENASE FADE34"/>
    <property type="match status" value="1"/>
</dbReference>
<organism evidence="11 12">
    <name type="scientific">Mycolicibacterium sphagni</name>
    <dbReference type="NCBI Taxonomy" id="1786"/>
    <lineage>
        <taxon>Bacteria</taxon>
        <taxon>Bacillati</taxon>
        <taxon>Actinomycetota</taxon>
        <taxon>Actinomycetes</taxon>
        <taxon>Mycobacteriales</taxon>
        <taxon>Mycobacteriaceae</taxon>
        <taxon>Mycolicibacterium</taxon>
    </lineage>
</organism>
<feature type="domain" description="Acyl-CoA dehydrogenase/oxidase N-terminal" evidence="10">
    <location>
        <begin position="12"/>
        <end position="112"/>
    </location>
</feature>
<comment type="caution">
    <text evidence="11">The sequence shown here is derived from an EMBL/GenBank/DDBJ whole genome shotgun (WGS) entry which is preliminary data.</text>
</comment>
<dbReference type="OrthoDB" id="5167280at2"/>
<dbReference type="SUPFAM" id="SSF47203">
    <property type="entry name" value="Acyl-CoA dehydrogenase C-terminal domain-like"/>
    <property type="match status" value="1"/>
</dbReference>
<name>A0A255DAB9_9MYCO</name>
<sequence length="396" mass="42490">MVDAALPGTEQELVDAAVDELLTGIDPRSADPKDFFGAQFDAGLANVSFPVGRGGLGLPAPLQRRVDEQLRAAGAKSPVMRNPLGVGMGLPLLITHGTAEQQDRFLRRCFTGAEIWCQLFSEPGAGSDVASLSTRAVRQPDGGWRVDGQKVWSSLAHKASVGMLLARCDPNSPKHEGLLVLLVDMTAPGVTVRPLREITGEAVFNEVFFSSVDVPDDRRIGAPGEGWQVARTILTNERVMLSGAGAGTGPDVVGGSRIEKLIDRAHANGSWKDPLVRDELVRRFVEGQLIRQTNIRSRQRGTRGLPPLHGAVTKLSQGLYNRRLQATALRVEGPAATAWKSADGAGTASGYLRAQANTIEGGTPEMLRNTIGERLLGLPRDEGPARNTPWSQLRKN</sequence>
<evidence type="ECO:0000259" key="10">
    <source>
        <dbReference type="Pfam" id="PF02771"/>
    </source>
</evidence>
<dbReference type="Gene3D" id="2.40.110.10">
    <property type="entry name" value="Butyryl-CoA Dehydrogenase, subunit A, domain 2"/>
    <property type="match status" value="1"/>
</dbReference>
<evidence type="ECO:0000259" key="8">
    <source>
        <dbReference type="Pfam" id="PF00441"/>
    </source>
</evidence>
<dbReference type="InterPro" id="IPR036250">
    <property type="entry name" value="AcylCo_DH-like_C"/>
</dbReference>
<keyword evidence="5 6" id="KW-0560">Oxidoreductase</keyword>
<feature type="domain" description="Acyl-CoA oxidase/dehydrogenase middle" evidence="9">
    <location>
        <begin position="117"/>
        <end position="209"/>
    </location>
</feature>
<dbReference type="GO" id="GO:0050660">
    <property type="term" value="F:flavin adenine dinucleotide binding"/>
    <property type="evidence" value="ECO:0007669"/>
    <property type="project" value="InterPro"/>
</dbReference>
<evidence type="ECO:0000256" key="3">
    <source>
        <dbReference type="ARBA" id="ARBA00022630"/>
    </source>
</evidence>
<protein>
    <recommendedName>
        <fullName evidence="13">Acyl-CoA dehydrogenase</fullName>
    </recommendedName>
</protein>
<dbReference type="GO" id="GO:0016627">
    <property type="term" value="F:oxidoreductase activity, acting on the CH-CH group of donors"/>
    <property type="evidence" value="ECO:0007669"/>
    <property type="project" value="InterPro"/>
</dbReference>
<evidence type="ECO:0000256" key="6">
    <source>
        <dbReference type="RuleBase" id="RU362125"/>
    </source>
</evidence>
<dbReference type="InterPro" id="IPR006091">
    <property type="entry name" value="Acyl-CoA_Oxase/DH_mid-dom"/>
</dbReference>
<evidence type="ECO:0000256" key="5">
    <source>
        <dbReference type="ARBA" id="ARBA00023002"/>
    </source>
</evidence>
<comment type="cofactor">
    <cofactor evidence="1 6">
        <name>FAD</name>
        <dbReference type="ChEBI" id="CHEBI:57692"/>
    </cofactor>
</comment>
<dbReference type="Gene3D" id="1.20.140.10">
    <property type="entry name" value="Butyryl-CoA Dehydrogenase, subunit A, domain 3"/>
    <property type="match status" value="1"/>
</dbReference>
<reference evidence="11 12" key="1">
    <citation type="submission" date="2017-07" db="EMBL/GenBank/DDBJ databases">
        <title>The new phylogeny of genus Mycobacterium.</title>
        <authorList>
            <person name="Tortoli E."/>
            <person name="Trovato A."/>
            <person name="Cirillo D.M."/>
        </authorList>
    </citation>
    <scope>NUCLEOTIDE SEQUENCE [LARGE SCALE GENOMIC DNA]</scope>
    <source>
        <strain evidence="11 12">ATCC 33027</strain>
    </source>
</reference>
<proteinExistence type="inferred from homology"/>
<evidence type="ECO:0000256" key="7">
    <source>
        <dbReference type="SAM" id="MobiDB-lite"/>
    </source>
</evidence>
<dbReference type="PANTHER" id="PTHR43292">
    <property type="entry name" value="ACYL-COA DEHYDROGENASE"/>
    <property type="match status" value="1"/>
</dbReference>
<dbReference type="RefSeq" id="WP_094483429.1">
    <property type="nucleotide sequence ID" value="NZ_NOZR01000023.1"/>
</dbReference>
<dbReference type="GO" id="GO:0005886">
    <property type="term" value="C:plasma membrane"/>
    <property type="evidence" value="ECO:0007669"/>
    <property type="project" value="TreeGrafter"/>
</dbReference>
<dbReference type="FunFam" id="2.40.110.10:FF:000011">
    <property type="entry name" value="Acyl-CoA dehydrogenase FadE34"/>
    <property type="match status" value="1"/>
</dbReference>
<comment type="similarity">
    <text evidence="2 6">Belongs to the acyl-CoA dehydrogenase family.</text>
</comment>
<evidence type="ECO:0000313" key="11">
    <source>
        <dbReference type="EMBL" id="OYN76214.1"/>
    </source>
</evidence>
<feature type="domain" description="Acyl-CoA dehydrogenase/oxidase C-terminal" evidence="8">
    <location>
        <begin position="224"/>
        <end position="376"/>
    </location>
</feature>
<evidence type="ECO:0000313" key="12">
    <source>
        <dbReference type="Proteomes" id="UP000216063"/>
    </source>
</evidence>
<keyword evidence="4 6" id="KW-0274">FAD</keyword>
<dbReference type="InterPro" id="IPR009100">
    <property type="entry name" value="AcylCoA_DH/oxidase_NM_dom_sf"/>
</dbReference>
<dbReference type="InterPro" id="IPR037069">
    <property type="entry name" value="AcylCoA_DH/ox_N_sf"/>
</dbReference>
<evidence type="ECO:0000259" key="9">
    <source>
        <dbReference type="Pfam" id="PF02770"/>
    </source>
</evidence>
<evidence type="ECO:0008006" key="13">
    <source>
        <dbReference type="Google" id="ProtNLM"/>
    </source>
</evidence>